<organism evidence="1 2">
    <name type="scientific">Araneus ventricosus</name>
    <name type="common">Orbweaver spider</name>
    <name type="synonym">Epeira ventricosa</name>
    <dbReference type="NCBI Taxonomy" id="182803"/>
    <lineage>
        <taxon>Eukaryota</taxon>
        <taxon>Metazoa</taxon>
        <taxon>Ecdysozoa</taxon>
        <taxon>Arthropoda</taxon>
        <taxon>Chelicerata</taxon>
        <taxon>Arachnida</taxon>
        <taxon>Araneae</taxon>
        <taxon>Araneomorphae</taxon>
        <taxon>Entelegynae</taxon>
        <taxon>Araneoidea</taxon>
        <taxon>Araneidae</taxon>
        <taxon>Araneus</taxon>
    </lineage>
</organism>
<proteinExistence type="predicted"/>
<keyword evidence="2" id="KW-1185">Reference proteome</keyword>
<accession>A0A4Y2F8K7</accession>
<gene>
    <name evidence="1" type="ORF">AVEN_201688_1</name>
</gene>
<protein>
    <submittedName>
        <fullName evidence="1">Uncharacterized protein</fullName>
    </submittedName>
</protein>
<evidence type="ECO:0000313" key="1">
    <source>
        <dbReference type="EMBL" id="GBM35974.1"/>
    </source>
</evidence>
<reference evidence="1 2" key="1">
    <citation type="journal article" date="2019" name="Sci. Rep.">
        <title>Orb-weaving spider Araneus ventricosus genome elucidates the spidroin gene catalogue.</title>
        <authorList>
            <person name="Kono N."/>
            <person name="Nakamura H."/>
            <person name="Ohtoshi R."/>
            <person name="Moran D.A.P."/>
            <person name="Shinohara A."/>
            <person name="Yoshida Y."/>
            <person name="Fujiwara M."/>
            <person name="Mori M."/>
            <person name="Tomita M."/>
            <person name="Arakawa K."/>
        </authorList>
    </citation>
    <scope>NUCLEOTIDE SEQUENCE [LARGE SCALE GENOMIC DNA]</scope>
</reference>
<dbReference type="EMBL" id="BGPR01000799">
    <property type="protein sequence ID" value="GBM35974.1"/>
    <property type="molecule type" value="Genomic_DNA"/>
</dbReference>
<evidence type="ECO:0000313" key="2">
    <source>
        <dbReference type="Proteomes" id="UP000499080"/>
    </source>
</evidence>
<name>A0A4Y2F8K7_ARAVE</name>
<dbReference type="AlphaFoldDB" id="A0A4Y2F8K7"/>
<dbReference type="Proteomes" id="UP000499080">
    <property type="component" value="Unassembled WGS sequence"/>
</dbReference>
<comment type="caution">
    <text evidence="1">The sequence shown here is derived from an EMBL/GenBank/DDBJ whole genome shotgun (WGS) entry which is preliminary data.</text>
</comment>
<sequence>MEGDIRSFDTLQAPSESLEFFLQEAPCCDVNLILRLNFTFDGYEEKSSIFELVGSVHWQDCLIQLANWAVAQCCLIHWANWAVARAVLSIGLQPRLSYPLG</sequence>